<evidence type="ECO:0000313" key="1">
    <source>
        <dbReference type="EMBL" id="KAK6736895.1"/>
    </source>
</evidence>
<reference evidence="1 2" key="1">
    <citation type="submission" date="2023-08" db="EMBL/GenBank/DDBJ databases">
        <title>A Necator americanus chromosomal reference genome.</title>
        <authorList>
            <person name="Ilik V."/>
            <person name="Petrzelkova K.J."/>
            <person name="Pardy F."/>
            <person name="Fuh T."/>
            <person name="Niatou-Singa F.S."/>
            <person name="Gouil Q."/>
            <person name="Baker L."/>
            <person name="Ritchie M.E."/>
            <person name="Jex A.R."/>
            <person name="Gazzola D."/>
            <person name="Li H."/>
            <person name="Toshio Fujiwara R."/>
            <person name="Zhan B."/>
            <person name="Aroian R.V."/>
            <person name="Pafco B."/>
            <person name="Schwarz E.M."/>
        </authorList>
    </citation>
    <scope>NUCLEOTIDE SEQUENCE [LARGE SCALE GENOMIC DNA]</scope>
    <source>
        <strain evidence="1 2">Aroian</strain>
        <tissue evidence="1">Whole animal</tissue>
    </source>
</reference>
<sequence length="88" mass="10051">MASISLNRPPSQLLLVGKKTFIRVDAPFNRLRTVLQDRRDIRAVLRRVVKLHLYLPRAFDRFFSSTVMGAGQRRGAGTSMTEKKIHAD</sequence>
<keyword evidence="2" id="KW-1185">Reference proteome</keyword>
<gene>
    <name evidence="1" type="primary">Necator_chrII.g7326</name>
    <name evidence="1" type="ORF">RB195_019533</name>
</gene>
<organism evidence="1 2">
    <name type="scientific">Necator americanus</name>
    <name type="common">Human hookworm</name>
    <dbReference type="NCBI Taxonomy" id="51031"/>
    <lineage>
        <taxon>Eukaryota</taxon>
        <taxon>Metazoa</taxon>
        <taxon>Ecdysozoa</taxon>
        <taxon>Nematoda</taxon>
        <taxon>Chromadorea</taxon>
        <taxon>Rhabditida</taxon>
        <taxon>Rhabditina</taxon>
        <taxon>Rhabditomorpha</taxon>
        <taxon>Strongyloidea</taxon>
        <taxon>Ancylostomatidae</taxon>
        <taxon>Bunostominae</taxon>
        <taxon>Necator</taxon>
    </lineage>
</organism>
<proteinExistence type="predicted"/>
<comment type="caution">
    <text evidence="1">The sequence shown here is derived from an EMBL/GenBank/DDBJ whole genome shotgun (WGS) entry which is preliminary data.</text>
</comment>
<evidence type="ECO:0000313" key="2">
    <source>
        <dbReference type="Proteomes" id="UP001303046"/>
    </source>
</evidence>
<accession>A0ABR1CGB7</accession>
<dbReference type="Proteomes" id="UP001303046">
    <property type="component" value="Unassembled WGS sequence"/>
</dbReference>
<protein>
    <submittedName>
        <fullName evidence="1">Uncharacterized protein</fullName>
    </submittedName>
</protein>
<dbReference type="EMBL" id="JAVFWL010000002">
    <property type="protein sequence ID" value="KAK6736895.1"/>
    <property type="molecule type" value="Genomic_DNA"/>
</dbReference>
<name>A0ABR1CGB7_NECAM</name>